<evidence type="ECO:0000313" key="2">
    <source>
        <dbReference type="EMBL" id="PFG36618.1"/>
    </source>
</evidence>
<proteinExistence type="predicted"/>
<protein>
    <submittedName>
        <fullName evidence="2">Carboxypeptidase family protein</fullName>
    </submittedName>
</protein>
<sequence length="409" mass="42886">MLRKLIAAGIGVAVALAGLGAAAPAQAGFAAVERDVARVAPGVASAKDPVASISGRLVDAAGEPLRGIEVTAQGVGHGGYGTDRTGKSGAFAIALKRSGTFELWFEGRPPHTTGQRFVTTVKVTVGKGKRAKLGTVRLKHPAGFGSSSIKLTTTGVYSHEEDRLYVHLKDARGQYVASTALYDDIDKKLSHTFTNVAAGRYRIEVPATGQSVVVNVGKGKTATKSLAVARPADGGDLRIRLKGAATKVWQVKLTDAKGRVVRVLDSTQIEDLPPGSYTVTGSSGSNQFGAKAKIRAGRTTTVTLSPDGGIVKGVLRAGSKGYPGKVILKKVGSSTRYEARVSDDGSYRIAYVEPGRYRVIGRDASSWTGTKFTIGGYADAYYGGTSLRSSRIITVKKGKTTRLSSLVFR</sequence>
<dbReference type="AlphaFoldDB" id="A0A2A9ECG6"/>
<keyword evidence="1" id="KW-0732">Signal</keyword>
<evidence type="ECO:0000256" key="1">
    <source>
        <dbReference type="SAM" id="SignalP"/>
    </source>
</evidence>
<reference evidence="2 3" key="1">
    <citation type="submission" date="2017-10" db="EMBL/GenBank/DDBJ databases">
        <title>Sequencing the genomes of 1000 actinobacteria strains.</title>
        <authorList>
            <person name="Klenk H.-P."/>
        </authorList>
    </citation>
    <scope>NUCLEOTIDE SEQUENCE [LARGE SCALE GENOMIC DNA]</scope>
    <source>
        <strain evidence="2 3">DSM 21574</strain>
    </source>
</reference>
<comment type="caution">
    <text evidence="2">The sequence shown here is derived from an EMBL/GenBank/DDBJ whole genome shotgun (WGS) entry which is preliminary data.</text>
</comment>
<dbReference type="GO" id="GO:0004180">
    <property type="term" value="F:carboxypeptidase activity"/>
    <property type="evidence" value="ECO:0007669"/>
    <property type="project" value="UniProtKB-KW"/>
</dbReference>
<feature type="chain" id="PRO_5039521768" evidence="1">
    <location>
        <begin position="28"/>
        <end position="409"/>
    </location>
</feature>
<keyword evidence="2" id="KW-0121">Carboxypeptidase</keyword>
<dbReference type="Proteomes" id="UP000221394">
    <property type="component" value="Unassembled WGS sequence"/>
</dbReference>
<keyword evidence="3" id="KW-1185">Reference proteome</keyword>
<keyword evidence="2" id="KW-0645">Protease</keyword>
<keyword evidence="2" id="KW-0378">Hydrolase</keyword>
<dbReference type="EMBL" id="PDJH01000001">
    <property type="protein sequence ID" value="PFG36618.1"/>
    <property type="molecule type" value="Genomic_DNA"/>
</dbReference>
<evidence type="ECO:0000313" key="3">
    <source>
        <dbReference type="Proteomes" id="UP000221394"/>
    </source>
</evidence>
<gene>
    <name evidence="2" type="ORF">ATL41_1348</name>
</gene>
<dbReference type="InterPro" id="IPR013784">
    <property type="entry name" value="Carb-bd-like_fold"/>
</dbReference>
<feature type="signal peptide" evidence="1">
    <location>
        <begin position="1"/>
        <end position="27"/>
    </location>
</feature>
<dbReference type="SUPFAM" id="SSF49452">
    <property type="entry name" value="Starch-binding domain-like"/>
    <property type="match status" value="1"/>
</dbReference>
<dbReference type="GO" id="GO:0030246">
    <property type="term" value="F:carbohydrate binding"/>
    <property type="evidence" value="ECO:0007669"/>
    <property type="project" value="InterPro"/>
</dbReference>
<accession>A0A2A9ECG6</accession>
<name>A0A2A9ECG6_9MICO</name>
<organism evidence="2 3">
    <name type="scientific">Flavimobilis soli</name>
    <dbReference type="NCBI Taxonomy" id="442709"/>
    <lineage>
        <taxon>Bacteria</taxon>
        <taxon>Bacillati</taxon>
        <taxon>Actinomycetota</taxon>
        <taxon>Actinomycetes</taxon>
        <taxon>Micrococcales</taxon>
        <taxon>Jonesiaceae</taxon>
        <taxon>Flavimobilis</taxon>
    </lineage>
</organism>